<name>A0A0A9BZ37_ARUDO</name>
<sequence>MVMVSGVMFLSRQSRPPSQAAHTFLLVEGFGRVLCQSHLSLQHHMKLRLDTPITVLLLEQQTHKTVTFQMVTKPSIEWPYGDQKRGVLLVVLLLELQTHQTVIYRMVSFGRPSGDRKRGIFLVAILADQPQSCPQCSVQRMVISVLAMIGYPHSFENYSFSIVYIRCEELRNNCHFSSFMFCLCCWQLGLLWFSGIIVAS</sequence>
<protein>
    <submittedName>
        <fullName evidence="1">Uncharacterized protein</fullName>
    </submittedName>
</protein>
<dbReference type="EMBL" id="GBRH01231470">
    <property type="protein sequence ID" value="JAD66425.1"/>
    <property type="molecule type" value="Transcribed_RNA"/>
</dbReference>
<organism evidence="1">
    <name type="scientific">Arundo donax</name>
    <name type="common">Giant reed</name>
    <name type="synonym">Donax arundinaceus</name>
    <dbReference type="NCBI Taxonomy" id="35708"/>
    <lineage>
        <taxon>Eukaryota</taxon>
        <taxon>Viridiplantae</taxon>
        <taxon>Streptophyta</taxon>
        <taxon>Embryophyta</taxon>
        <taxon>Tracheophyta</taxon>
        <taxon>Spermatophyta</taxon>
        <taxon>Magnoliopsida</taxon>
        <taxon>Liliopsida</taxon>
        <taxon>Poales</taxon>
        <taxon>Poaceae</taxon>
        <taxon>PACMAD clade</taxon>
        <taxon>Arundinoideae</taxon>
        <taxon>Arundineae</taxon>
        <taxon>Arundo</taxon>
    </lineage>
</organism>
<accession>A0A0A9BZ37</accession>
<proteinExistence type="predicted"/>
<evidence type="ECO:0000313" key="1">
    <source>
        <dbReference type="EMBL" id="JAD66425.1"/>
    </source>
</evidence>
<reference evidence="1" key="2">
    <citation type="journal article" date="2015" name="Data Brief">
        <title>Shoot transcriptome of the giant reed, Arundo donax.</title>
        <authorList>
            <person name="Barrero R.A."/>
            <person name="Guerrero F.D."/>
            <person name="Moolhuijzen P."/>
            <person name="Goolsby J.A."/>
            <person name="Tidwell J."/>
            <person name="Bellgard S.E."/>
            <person name="Bellgard M.I."/>
        </authorList>
    </citation>
    <scope>NUCLEOTIDE SEQUENCE</scope>
    <source>
        <tissue evidence="1">Shoot tissue taken approximately 20 cm above the soil surface</tissue>
    </source>
</reference>
<reference evidence="1" key="1">
    <citation type="submission" date="2014-09" db="EMBL/GenBank/DDBJ databases">
        <authorList>
            <person name="Magalhaes I.L.F."/>
            <person name="Oliveira U."/>
            <person name="Santos F.R."/>
            <person name="Vidigal T.H.D.A."/>
            <person name="Brescovit A.D."/>
            <person name="Santos A.J."/>
        </authorList>
    </citation>
    <scope>NUCLEOTIDE SEQUENCE</scope>
    <source>
        <tissue evidence="1">Shoot tissue taken approximately 20 cm above the soil surface</tissue>
    </source>
</reference>
<dbReference type="AlphaFoldDB" id="A0A0A9BZ37"/>